<sequence>MGEMGRHTIEFRRVEPGDQVILTTFGRSEARGFAAAGAPGVAVCLPPGTEVRFNEPIACETAAGLVPDIPAGEQVAWIRQVSVDIPCIHHDALELADGRVVMFTQLREGQQATVVRMPATAIGGPGGGTPRLPLEAFRALAEPADDSGQPMFI</sequence>
<protein>
    <submittedName>
        <fullName evidence="1">Uncharacterized protein</fullName>
    </submittedName>
</protein>
<dbReference type="KEGG" id="blag:BLTE_04690"/>
<dbReference type="Proteomes" id="UP000266934">
    <property type="component" value="Chromosome"/>
</dbReference>
<evidence type="ECO:0000313" key="1">
    <source>
        <dbReference type="EMBL" id="BBF91784.1"/>
    </source>
</evidence>
<proteinExistence type="predicted"/>
<reference evidence="1 2" key="1">
    <citation type="submission" date="2018-08" db="EMBL/GenBank/DDBJ databases">
        <title>Complete genome sequencing of Blastochloris tepida GI.</title>
        <authorList>
            <person name="Tsukatani Y."/>
            <person name="Mori H."/>
        </authorList>
    </citation>
    <scope>NUCLEOTIDE SEQUENCE [LARGE SCALE GENOMIC DNA]</scope>
    <source>
        <strain evidence="1 2">GI</strain>
    </source>
</reference>
<dbReference type="OrthoDB" id="7375646at2"/>
<gene>
    <name evidence="1" type="ORF">BLTE_04690</name>
</gene>
<dbReference type="AlphaFoldDB" id="A0A348FWV1"/>
<organism evidence="1 2">
    <name type="scientific">Blastochloris tepida</name>
    <dbReference type="NCBI Taxonomy" id="2233851"/>
    <lineage>
        <taxon>Bacteria</taxon>
        <taxon>Pseudomonadati</taxon>
        <taxon>Pseudomonadota</taxon>
        <taxon>Alphaproteobacteria</taxon>
        <taxon>Hyphomicrobiales</taxon>
        <taxon>Blastochloridaceae</taxon>
        <taxon>Blastochloris</taxon>
    </lineage>
</organism>
<dbReference type="EMBL" id="AP018907">
    <property type="protein sequence ID" value="BBF91784.1"/>
    <property type="molecule type" value="Genomic_DNA"/>
</dbReference>
<accession>A0A348FWV1</accession>
<dbReference type="RefSeq" id="WP_126397277.1">
    <property type="nucleotide sequence ID" value="NZ_AP018907.1"/>
</dbReference>
<name>A0A348FWV1_9HYPH</name>
<evidence type="ECO:0000313" key="2">
    <source>
        <dbReference type="Proteomes" id="UP000266934"/>
    </source>
</evidence>
<keyword evidence="2" id="KW-1185">Reference proteome</keyword>